<name>A0A2P6QFI0_ROSCH</name>
<feature type="transmembrane region" description="Helical" evidence="1">
    <location>
        <begin position="21"/>
        <end position="42"/>
    </location>
</feature>
<keyword evidence="1" id="KW-1133">Transmembrane helix</keyword>
<evidence type="ECO:0000256" key="1">
    <source>
        <dbReference type="SAM" id="Phobius"/>
    </source>
</evidence>
<evidence type="ECO:0000313" key="2">
    <source>
        <dbReference type="EMBL" id="PRQ32927.1"/>
    </source>
</evidence>
<keyword evidence="1" id="KW-0472">Membrane</keyword>
<keyword evidence="1" id="KW-0812">Transmembrane</keyword>
<dbReference type="EMBL" id="PDCK01000043">
    <property type="protein sequence ID" value="PRQ32927.1"/>
    <property type="molecule type" value="Genomic_DNA"/>
</dbReference>
<dbReference type="AlphaFoldDB" id="A0A2P6QFI0"/>
<proteinExistence type="predicted"/>
<dbReference type="Proteomes" id="UP000238479">
    <property type="component" value="Chromosome 5"/>
</dbReference>
<reference evidence="2 3" key="1">
    <citation type="journal article" date="2018" name="Nat. Genet.">
        <title>The Rosa genome provides new insights in the design of modern roses.</title>
        <authorList>
            <person name="Bendahmane M."/>
        </authorList>
    </citation>
    <scope>NUCLEOTIDE SEQUENCE [LARGE SCALE GENOMIC DNA]</scope>
    <source>
        <strain evidence="3">cv. Old Blush</strain>
    </source>
</reference>
<comment type="caution">
    <text evidence="2">The sequence shown here is derived from an EMBL/GenBank/DDBJ whole genome shotgun (WGS) entry which is preliminary data.</text>
</comment>
<sequence>MSLKLSDEILMKITSKANGRSLPKVLCSPLLISLPLLSFLFLCSQNSLSYFKVQQSFMFNLGLRFII</sequence>
<keyword evidence="3" id="KW-1185">Reference proteome</keyword>
<accession>A0A2P6QFI0</accession>
<gene>
    <name evidence="2" type="ORF">RchiOBHm_Chr5g0051821</name>
</gene>
<organism evidence="2 3">
    <name type="scientific">Rosa chinensis</name>
    <name type="common">China rose</name>
    <dbReference type="NCBI Taxonomy" id="74649"/>
    <lineage>
        <taxon>Eukaryota</taxon>
        <taxon>Viridiplantae</taxon>
        <taxon>Streptophyta</taxon>
        <taxon>Embryophyta</taxon>
        <taxon>Tracheophyta</taxon>
        <taxon>Spermatophyta</taxon>
        <taxon>Magnoliopsida</taxon>
        <taxon>eudicotyledons</taxon>
        <taxon>Gunneridae</taxon>
        <taxon>Pentapetalae</taxon>
        <taxon>rosids</taxon>
        <taxon>fabids</taxon>
        <taxon>Rosales</taxon>
        <taxon>Rosaceae</taxon>
        <taxon>Rosoideae</taxon>
        <taxon>Rosoideae incertae sedis</taxon>
        <taxon>Rosa</taxon>
    </lineage>
</organism>
<dbReference type="Gramene" id="PRQ32927">
    <property type="protein sequence ID" value="PRQ32927"/>
    <property type="gene ID" value="RchiOBHm_Chr5g0051821"/>
</dbReference>
<protein>
    <submittedName>
        <fullName evidence="2">Uncharacterized protein</fullName>
    </submittedName>
</protein>
<evidence type="ECO:0000313" key="3">
    <source>
        <dbReference type="Proteomes" id="UP000238479"/>
    </source>
</evidence>